<dbReference type="Proteomes" id="UP000233526">
    <property type="component" value="Unassembled WGS sequence"/>
</dbReference>
<accession>A0A2N3IYU6</accession>
<sequence>MLVMIQVMASQGRPFVPLHNSRNQEAPLDCGQDQAPWGARPALATGPFYLQGVGIATVWSLAKCDWTSKAPPNTTKNAATNGQTSRHIAGLLAIC</sequence>
<comment type="caution">
    <text evidence="1">The sequence shown here is derived from an EMBL/GenBank/DDBJ whole genome shotgun (WGS) entry which is preliminary data.</text>
</comment>
<organism evidence="1 2">
    <name type="scientific">Aeromonas sobria</name>
    <dbReference type="NCBI Taxonomy" id="646"/>
    <lineage>
        <taxon>Bacteria</taxon>
        <taxon>Pseudomonadati</taxon>
        <taxon>Pseudomonadota</taxon>
        <taxon>Gammaproteobacteria</taxon>
        <taxon>Aeromonadales</taxon>
        <taxon>Aeromonadaceae</taxon>
        <taxon>Aeromonas</taxon>
    </lineage>
</organism>
<evidence type="ECO:0000313" key="2">
    <source>
        <dbReference type="Proteomes" id="UP000233526"/>
    </source>
</evidence>
<name>A0A2N3IYU6_AERSO</name>
<evidence type="ECO:0000313" key="1">
    <source>
        <dbReference type="EMBL" id="PKQ78177.1"/>
    </source>
</evidence>
<reference evidence="1 2" key="1">
    <citation type="journal article" date="2017" name="Front. Microbiol.">
        <title>Strong Genomic and Phenotypic Heterogeneity in the Aeromonas sobria Species Complex.</title>
        <authorList>
            <person name="Gauthier J."/>
            <person name="Vincent A.T."/>
            <person name="Charette S.J."/>
            <person name="Derome N."/>
        </authorList>
    </citation>
    <scope>NUCLEOTIDE SEQUENCE [LARGE SCALE GENOMIC DNA]</scope>
    <source>
        <strain evidence="1 2">JF2635</strain>
    </source>
</reference>
<protein>
    <submittedName>
        <fullName evidence="1">Uncharacterized protein</fullName>
    </submittedName>
</protein>
<gene>
    <name evidence="1" type="ORF">AOX56_15645</name>
</gene>
<dbReference type="EMBL" id="LJZX01000035">
    <property type="protein sequence ID" value="PKQ78177.1"/>
    <property type="molecule type" value="Genomic_DNA"/>
</dbReference>
<proteinExistence type="predicted"/>
<dbReference type="AlphaFoldDB" id="A0A2N3IYU6"/>